<keyword evidence="4 5" id="KW-0472">Membrane</keyword>
<dbReference type="PANTHER" id="PTHR30520:SF8">
    <property type="entry name" value="NITRITE TRANSPORTER NIRC"/>
    <property type="match status" value="1"/>
</dbReference>
<dbReference type="InterPro" id="IPR000292">
    <property type="entry name" value="For/NO2_transpt"/>
</dbReference>
<feature type="transmembrane region" description="Helical" evidence="5">
    <location>
        <begin position="101"/>
        <end position="127"/>
    </location>
</feature>
<dbReference type="GO" id="GO:0015499">
    <property type="term" value="F:formate transmembrane transporter activity"/>
    <property type="evidence" value="ECO:0007669"/>
    <property type="project" value="TreeGrafter"/>
</dbReference>
<feature type="transmembrane region" description="Helical" evidence="5">
    <location>
        <begin position="147"/>
        <end position="167"/>
    </location>
</feature>
<dbReference type="AlphaFoldDB" id="A0A1Q5PKD2"/>
<evidence type="ECO:0000256" key="5">
    <source>
        <dbReference type="SAM" id="Phobius"/>
    </source>
</evidence>
<name>A0A1Q5PKD2_9ACTO</name>
<dbReference type="Gene3D" id="1.20.1080.10">
    <property type="entry name" value="Glycerol uptake facilitator protein"/>
    <property type="match status" value="1"/>
</dbReference>
<dbReference type="InterPro" id="IPR023271">
    <property type="entry name" value="Aquaporin-like"/>
</dbReference>
<evidence type="ECO:0000256" key="3">
    <source>
        <dbReference type="ARBA" id="ARBA00022989"/>
    </source>
</evidence>
<evidence type="ECO:0008006" key="8">
    <source>
        <dbReference type="Google" id="ProtNLM"/>
    </source>
</evidence>
<dbReference type="STRING" id="1921764.BSR28_04835"/>
<organism evidence="6 7">
    <name type="scientific">Boudabousia liubingyangii</name>
    <dbReference type="NCBI Taxonomy" id="1921764"/>
    <lineage>
        <taxon>Bacteria</taxon>
        <taxon>Bacillati</taxon>
        <taxon>Actinomycetota</taxon>
        <taxon>Actinomycetes</taxon>
        <taxon>Actinomycetales</taxon>
        <taxon>Actinomycetaceae</taxon>
        <taxon>Boudabousia</taxon>
    </lineage>
</organism>
<evidence type="ECO:0000313" key="7">
    <source>
        <dbReference type="Proteomes" id="UP000186785"/>
    </source>
</evidence>
<keyword evidence="2 5" id="KW-0812">Transmembrane</keyword>
<comment type="caution">
    <text evidence="6">The sequence shown here is derived from an EMBL/GenBank/DDBJ whole genome shotgun (WGS) entry which is preliminary data.</text>
</comment>
<dbReference type="PANTHER" id="PTHR30520">
    <property type="entry name" value="FORMATE TRANSPORTER-RELATED"/>
    <property type="match status" value="1"/>
</dbReference>
<dbReference type="EMBL" id="MQSV01000005">
    <property type="protein sequence ID" value="OKL46642.1"/>
    <property type="molecule type" value="Genomic_DNA"/>
</dbReference>
<feature type="transmembrane region" description="Helical" evidence="5">
    <location>
        <begin position="218"/>
        <end position="244"/>
    </location>
</feature>
<evidence type="ECO:0000256" key="1">
    <source>
        <dbReference type="ARBA" id="ARBA00004141"/>
    </source>
</evidence>
<dbReference type="GO" id="GO:0005886">
    <property type="term" value="C:plasma membrane"/>
    <property type="evidence" value="ECO:0007669"/>
    <property type="project" value="TreeGrafter"/>
</dbReference>
<evidence type="ECO:0000313" key="6">
    <source>
        <dbReference type="EMBL" id="OKL46642.1"/>
    </source>
</evidence>
<sequence>MAAQIEGAHHKADSSSHPVRYLAAAMLAGLYIGVADVFMFTAAGPLNAVHNPWGPFVGGAVFGIGLILVIFAGSELVTSAMMILPIGLAKKEITAGSALRAFVLMVLGNLLGSMLLGVVVLGSGAMAHGAVYQMVATVAAAKTHKTWIALICRGILCNVLVCTAVWAQSRAQNEVAKMILMAWCMALFVTSGFEHVVANMTTLSLGLFHGVPGVTVWGALYNLTFVLLGNCIGGALFVALPFLITVTKDEH</sequence>
<feature type="transmembrane region" description="Helical" evidence="5">
    <location>
        <begin position="179"/>
        <end position="198"/>
    </location>
</feature>
<feature type="transmembrane region" description="Helical" evidence="5">
    <location>
        <begin position="21"/>
        <end position="44"/>
    </location>
</feature>
<accession>A0A1Q5PKD2</accession>
<evidence type="ECO:0000256" key="4">
    <source>
        <dbReference type="ARBA" id="ARBA00023136"/>
    </source>
</evidence>
<keyword evidence="3 5" id="KW-1133">Transmembrane helix</keyword>
<dbReference type="Proteomes" id="UP000186785">
    <property type="component" value="Unassembled WGS sequence"/>
</dbReference>
<proteinExistence type="predicted"/>
<comment type="subcellular location">
    <subcellularLocation>
        <location evidence="1">Membrane</location>
        <topology evidence="1">Multi-pass membrane protein</topology>
    </subcellularLocation>
</comment>
<evidence type="ECO:0000256" key="2">
    <source>
        <dbReference type="ARBA" id="ARBA00022692"/>
    </source>
</evidence>
<gene>
    <name evidence="6" type="ORF">BSR29_07435</name>
</gene>
<feature type="transmembrane region" description="Helical" evidence="5">
    <location>
        <begin position="56"/>
        <end position="89"/>
    </location>
</feature>
<keyword evidence="7" id="KW-1185">Reference proteome</keyword>
<dbReference type="Pfam" id="PF01226">
    <property type="entry name" value="Form_Nir_trans"/>
    <property type="match status" value="1"/>
</dbReference>
<protein>
    <recommendedName>
        <fullName evidence="8">Formate/nitrite transporter family protein</fullName>
    </recommendedName>
</protein>
<reference evidence="6 7" key="1">
    <citation type="submission" date="2016-11" db="EMBL/GenBank/DDBJ databases">
        <title>Actinomyces gypaetusis sp. nov. isolated from the vulture Gypaetus barbatus in Qinghai Tibet Plateau China.</title>
        <authorList>
            <person name="Meng X."/>
        </authorList>
    </citation>
    <scope>NUCLEOTIDE SEQUENCE [LARGE SCALE GENOMIC DNA]</scope>
    <source>
        <strain evidence="6 7">VUL4_2</strain>
    </source>
</reference>